<dbReference type="SUPFAM" id="SSF50129">
    <property type="entry name" value="GroES-like"/>
    <property type="match status" value="1"/>
</dbReference>
<sequence length="139" mass="15613">MQQVALGKAMQNSSWISDDDTLDPDILPELPGYHVLVRPISIKEKTKGGILLPGSVKDDISYLTTVGRVLKIGNLAYKDKEKFPAGAWCKEDDYICYGKHAGQKLFYKGIKLLLLFDDQIIMKVEDPTHLDPTFNLTNM</sequence>
<dbReference type="InterPro" id="IPR020818">
    <property type="entry name" value="Chaperonin_GroES"/>
</dbReference>
<accession>A0A221S4J7</accession>
<dbReference type="Gene3D" id="2.30.33.40">
    <property type="entry name" value="GroES chaperonin"/>
    <property type="match status" value="1"/>
</dbReference>
<dbReference type="GO" id="GO:0044183">
    <property type="term" value="F:protein folding chaperone"/>
    <property type="evidence" value="ECO:0007669"/>
    <property type="project" value="InterPro"/>
</dbReference>
<dbReference type="Pfam" id="PF00166">
    <property type="entry name" value="Cpn10"/>
    <property type="match status" value="1"/>
</dbReference>
<proteinExistence type="predicted"/>
<name>A0A221S4J7_9VIRU</name>
<protein>
    <submittedName>
        <fullName evidence="2">Co-chaperonin GroES</fullName>
    </submittedName>
</protein>
<keyword evidence="1" id="KW-0143">Chaperone</keyword>
<dbReference type="CDD" id="cd00320">
    <property type="entry name" value="cpn10"/>
    <property type="match status" value="1"/>
</dbReference>
<organism evidence="2">
    <name type="scientific">uncultured virus</name>
    <dbReference type="NCBI Taxonomy" id="340016"/>
    <lineage>
        <taxon>Viruses</taxon>
        <taxon>environmental samples</taxon>
    </lineage>
</organism>
<dbReference type="InterPro" id="IPR011032">
    <property type="entry name" value="GroES-like_sf"/>
</dbReference>
<reference evidence="2" key="1">
    <citation type="submission" date="2016-03" db="EMBL/GenBank/DDBJ databases">
        <title>Novel chaperonins are prevalent in the virioplankton and link to viral biology and ecology.</title>
        <authorList>
            <person name="Marine R.L."/>
            <person name="Nasko D.J."/>
            <person name="Polson S.W."/>
            <person name="Wommack K.E."/>
        </authorList>
    </citation>
    <scope>NUCLEOTIDE SEQUENCE</scope>
</reference>
<dbReference type="InterPro" id="IPR037124">
    <property type="entry name" value="Chaperonin_GroES_sf"/>
</dbReference>
<evidence type="ECO:0000313" key="2">
    <source>
        <dbReference type="EMBL" id="ASN63787.1"/>
    </source>
</evidence>
<dbReference type="SMART" id="SM00883">
    <property type="entry name" value="Cpn10"/>
    <property type="match status" value="1"/>
</dbReference>
<evidence type="ECO:0000256" key="1">
    <source>
        <dbReference type="ARBA" id="ARBA00023186"/>
    </source>
</evidence>
<gene>
    <name evidence="2" type="primary">groES</name>
</gene>
<dbReference type="GO" id="GO:0005524">
    <property type="term" value="F:ATP binding"/>
    <property type="evidence" value="ECO:0007669"/>
    <property type="project" value="InterPro"/>
</dbReference>
<dbReference type="EMBL" id="KU971193">
    <property type="protein sequence ID" value="ASN63787.1"/>
    <property type="molecule type" value="Genomic_DNA"/>
</dbReference>